<dbReference type="GO" id="GO:0006298">
    <property type="term" value="P:mismatch repair"/>
    <property type="evidence" value="ECO:0007669"/>
    <property type="project" value="InterPro"/>
</dbReference>
<evidence type="ECO:0000313" key="1">
    <source>
        <dbReference type="EMBL" id="GFR41718.1"/>
    </source>
</evidence>
<organism evidence="1 2">
    <name type="scientific">Astrephomene gubernaculifera</name>
    <dbReference type="NCBI Taxonomy" id="47775"/>
    <lineage>
        <taxon>Eukaryota</taxon>
        <taxon>Viridiplantae</taxon>
        <taxon>Chlorophyta</taxon>
        <taxon>core chlorophytes</taxon>
        <taxon>Chlorophyceae</taxon>
        <taxon>CS clade</taxon>
        <taxon>Chlamydomonadales</taxon>
        <taxon>Astrephomenaceae</taxon>
        <taxon>Astrephomene</taxon>
    </lineage>
</organism>
<accession>A0AAD3HIB1</accession>
<name>A0AAD3HIB1_9CHLO</name>
<sequence length="108" mass="10760">YADAGGYEGGGSGGGDGCGGGGELLLSAVPVSRATGQLGLEDVAELVAMLREGEAAGGGGAGGQRAWEEELRPSRVRAMLASRACRSSVMVGKPLNRGEMRRLLGGLA</sequence>
<dbReference type="GO" id="GO:0032389">
    <property type="term" value="C:MutLalpha complex"/>
    <property type="evidence" value="ECO:0007669"/>
    <property type="project" value="TreeGrafter"/>
</dbReference>
<dbReference type="InterPro" id="IPR038973">
    <property type="entry name" value="MutL/Mlh/Pms-like"/>
</dbReference>
<keyword evidence="2" id="KW-1185">Reference proteome</keyword>
<comment type="caution">
    <text evidence="1">The sequence shown here is derived from an EMBL/GenBank/DDBJ whole genome shotgun (WGS) entry which is preliminary data.</text>
</comment>
<dbReference type="Proteomes" id="UP001054857">
    <property type="component" value="Unassembled WGS sequence"/>
</dbReference>
<dbReference type="PANTHER" id="PTHR10073">
    <property type="entry name" value="DNA MISMATCH REPAIR PROTEIN MLH, PMS, MUTL"/>
    <property type="match status" value="1"/>
</dbReference>
<dbReference type="AlphaFoldDB" id="A0AAD3HIB1"/>
<proteinExistence type="predicted"/>
<feature type="non-terminal residue" evidence="1">
    <location>
        <position position="108"/>
    </location>
</feature>
<evidence type="ECO:0000313" key="2">
    <source>
        <dbReference type="Proteomes" id="UP001054857"/>
    </source>
</evidence>
<protein>
    <submittedName>
        <fullName evidence="1">Uncharacterized protein</fullName>
    </submittedName>
</protein>
<dbReference type="GO" id="GO:0140664">
    <property type="term" value="F:ATP-dependent DNA damage sensor activity"/>
    <property type="evidence" value="ECO:0007669"/>
    <property type="project" value="InterPro"/>
</dbReference>
<feature type="non-terminal residue" evidence="1">
    <location>
        <position position="1"/>
    </location>
</feature>
<dbReference type="EMBL" id="BMAR01000002">
    <property type="protein sequence ID" value="GFR41718.1"/>
    <property type="molecule type" value="Genomic_DNA"/>
</dbReference>
<reference evidence="1 2" key="1">
    <citation type="journal article" date="2021" name="Sci. Rep.">
        <title>Genome sequencing of the multicellular alga Astrephomene provides insights into convergent evolution of germ-soma differentiation.</title>
        <authorList>
            <person name="Yamashita S."/>
            <person name="Yamamoto K."/>
            <person name="Matsuzaki R."/>
            <person name="Suzuki S."/>
            <person name="Yamaguchi H."/>
            <person name="Hirooka S."/>
            <person name="Minakuchi Y."/>
            <person name="Miyagishima S."/>
            <person name="Kawachi M."/>
            <person name="Toyoda A."/>
            <person name="Nozaki H."/>
        </authorList>
    </citation>
    <scope>NUCLEOTIDE SEQUENCE [LARGE SCALE GENOMIC DNA]</scope>
    <source>
        <strain evidence="1 2">NIES-4017</strain>
    </source>
</reference>
<dbReference type="GO" id="GO:0016887">
    <property type="term" value="F:ATP hydrolysis activity"/>
    <property type="evidence" value="ECO:0007669"/>
    <property type="project" value="InterPro"/>
</dbReference>
<gene>
    <name evidence="1" type="ORF">Agub_g2469</name>
</gene>
<dbReference type="PANTHER" id="PTHR10073:SF52">
    <property type="entry name" value="MISMATCH REPAIR ENDONUCLEASE PMS2"/>
    <property type="match status" value="1"/>
</dbReference>